<evidence type="ECO:0000256" key="3">
    <source>
        <dbReference type="ARBA" id="ARBA00023163"/>
    </source>
</evidence>
<accession>A0A261USK5</accession>
<feature type="domain" description="IclR-ED" evidence="5">
    <location>
        <begin position="78"/>
        <end position="260"/>
    </location>
</feature>
<protein>
    <submittedName>
        <fullName evidence="6">Transcriptional regulator</fullName>
    </submittedName>
</protein>
<keyword evidence="2" id="KW-0238">DNA-binding</keyword>
<dbReference type="SUPFAM" id="SSF46785">
    <property type="entry name" value="Winged helix' DNA-binding domain"/>
    <property type="match status" value="1"/>
</dbReference>
<evidence type="ECO:0000259" key="5">
    <source>
        <dbReference type="PROSITE" id="PS51078"/>
    </source>
</evidence>
<dbReference type="RefSeq" id="WP_094840843.1">
    <property type="nucleotide sequence ID" value="NZ_NEVS01000003.1"/>
</dbReference>
<dbReference type="GO" id="GO:0045892">
    <property type="term" value="P:negative regulation of DNA-templated transcription"/>
    <property type="evidence" value="ECO:0007669"/>
    <property type="project" value="TreeGrafter"/>
</dbReference>
<comment type="caution">
    <text evidence="6">The sequence shown here is derived from an EMBL/GenBank/DDBJ whole genome shotgun (WGS) entry which is preliminary data.</text>
</comment>
<dbReference type="InterPro" id="IPR036390">
    <property type="entry name" value="WH_DNA-bd_sf"/>
</dbReference>
<evidence type="ECO:0000259" key="4">
    <source>
        <dbReference type="PROSITE" id="PS51077"/>
    </source>
</evidence>
<evidence type="ECO:0000256" key="1">
    <source>
        <dbReference type="ARBA" id="ARBA00023015"/>
    </source>
</evidence>
<dbReference type="EMBL" id="NEVS01000003">
    <property type="protein sequence ID" value="OZI64312.1"/>
    <property type="molecule type" value="Genomic_DNA"/>
</dbReference>
<gene>
    <name evidence="6" type="ORF">CAL28_07590</name>
</gene>
<dbReference type="PROSITE" id="PS51078">
    <property type="entry name" value="ICLR_ED"/>
    <property type="match status" value="1"/>
</dbReference>
<dbReference type="PROSITE" id="PS51077">
    <property type="entry name" value="HTH_ICLR"/>
    <property type="match status" value="1"/>
</dbReference>
<keyword evidence="3" id="KW-0804">Transcription</keyword>
<dbReference type="Gene3D" id="3.30.450.40">
    <property type="match status" value="1"/>
</dbReference>
<dbReference type="Pfam" id="PF01614">
    <property type="entry name" value="IclR_C"/>
    <property type="match status" value="1"/>
</dbReference>
<evidence type="ECO:0000313" key="6">
    <source>
        <dbReference type="EMBL" id="OZI64312.1"/>
    </source>
</evidence>
<reference evidence="7" key="1">
    <citation type="submission" date="2017-05" db="EMBL/GenBank/DDBJ databases">
        <title>Complete and WGS of Bordetella genogroups.</title>
        <authorList>
            <person name="Spilker T."/>
            <person name="Lipuma J."/>
        </authorList>
    </citation>
    <scope>NUCLEOTIDE SEQUENCE [LARGE SCALE GENOMIC DNA]</scope>
    <source>
        <strain evidence="7">AU8856</strain>
    </source>
</reference>
<sequence>MTEKPDTKTAKIAKPLASQTLFRGLDVVSAVAEGCRSVKDISDRTGIAFSTTHRLASALVQIRYLHFEPRKGYRLGSRLVELGFLAYRESAITTTARPLLEELAAQTQDTVHLAVLDEDEGIIYLDKIGGKRPIEVNTRIGGRKPVCCTSVGKALILDQGRAAWTKRYEQEAAKGLAGPLSLEQWLEAMATYAAKGYTFDLGENVDGIRCVGTPVRDASGEIVASISVTSTDAYTDEARMHEIIPLVQNVARKISLLLGARST</sequence>
<dbReference type="Pfam" id="PF09339">
    <property type="entry name" value="HTH_IclR"/>
    <property type="match status" value="1"/>
</dbReference>
<dbReference type="InterPro" id="IPR029016">
    <property type="entry name" value="GAF-like_dom_sf"/>
</dbReference>
<keyword evidence="7" id="KW-1185">Reference proteome</keyword>
<evidence type="ECO:0000313" key="7">
    <source>
        <dbReference type="Proteomes" id="UP000215767"/>
    </source>
</evidence>
<dbReference type="OrthoDB" id="9807558at2"/>
<dbReference type="InterPro" id="IPR014757">
    <property type="entry name" value="Tscrpt_reg_IclR_C"/>
</dbReference>
<dbReference type="PANTHER" id="PTHR30136">
    <property type="entry name" value="HELIX-TURN-HELIX TRANSCRIPTIONAL REGULATOR, ICLR FAMILY"/>
    <property type="match status" value="1"/>
</dbReference>
<proteinExistence type="predicted"/>
<evidence type="ECO:0000256" key="2">
    <source>
        <dbReference type="ARBA" id="ARBA00023125"/>
    </source>
</evidence>
<feature type="domain" description="HTH iclR-type" evidence="4">
    <location>
        <begin position="18"/>
        <end position="77"/>
    </location>
</feature>
<keyword evidence="1" id="KW-0805">Transcription regulation</keyword>
<organism evidence="6 7">
    <name type="scientific">Bordetella genomosp. 11</name>
    <dbReference type="NCBI Taxonomy" id="1416808"/>
    <lineage>
        <taxon>Bacteria</taxon>
        <taxon>Pseudomonadati</taxon>
        <taxon>Pseudomonadota</taxon>
        <taxon>Betaproteobacteria</taxon>
        <taxon>Burkholderiales</taxon>
        <taxon>Alcaligenaceae</taxon>
        <taxon>Bordetella</taxon>
    </lineage>
</organism>
<dbReference type="InterPro" id="IPR036388">
    <property type="entry name" value="WH-like_DNA-bd_sf"/>
</dbReference>
<dbReference type="SMART" id="SM00346">
    <property type="entry name" value="HTH_ICLR"/>
    <property type="match status" value="1"/>
</dbReference>
<dbReference type="Proteomes" id="UP000215767">
    <property type="component" value="Unassembled WGS sequence"/>
</dbReference>
<dbReference type="InterPro" id="IPR005471">
    <property type="entry name" value="Tscrpt_reg_IclR_N"/>
</dbReference>
<dbReference type="GO" id="GO:0003677">
    <property type="term" value="F:DNA binding"/>
    <property type="evidence" value="ECO:0007669"/>
    <property type="project" value="UniProtKB-KW"/>
</dbReference>
<dbReference type="AlphaFoldDB" id="A0A261USK5"/>
<dbReference type="PANTHER" id="PTHR30136:SF35">
    <property type="entry name" value="HTH-TYPE TRANSCRIPTIONAL REGULATOR RV1719"/>
    <property type="match status" value="1"/>
</dbReference>
<dbReference type="SUPFAM" id="SSF55781">
    <property type="entry name" value="GAF domain-like"/>
    <property type="match status" value="1"/>
</dbReference>
<dbReference type="InterPro" id="IPR050707">
    <property type="entry name" value="HTH_MetabolicPath_Reg"/>
</dbReference>
<dbReference type="GO" id="GO:0003700">
    <property type="term" value="F:DNA-binding transcription factor activity"/>
    <property type="evidence" value="ECO:0007669"/>
    <property type="project" value="TreeGrafter"/>
</dbReference>
<name>A0A261USK5_9BORD</name>
<dbReference type="Gene3D" id="1.10.10.10">
    <property type="entry name" value="Winged helix-like DNA-binding domain superfamily/Winged helix DNA-binding domain"/>
    <property type="match status" value="1"/>
</dbReference>